<protein>
    <submittedName>
        <fullName evidence="1">Uncharacterized protein</fullName>
    </submittedName>
</protein>
<proteinExistence type="predicted"/>
<dbReference type="KEGG" id="vg:56135974"/>
<name>A0A514CSQ7_9CAUD</name>
<dbReference type="EMBL" id="MN094788">
    <property type="protein sequence ID" value="QDH83517.1"/>
    <property type="molecule type" value="Genomic_DNA"/>
</dbReference>
<organism evidence="1 2">
    <name type="scientific">Achromobacter phage Motura</name>
    <dbReference type="NCBI Taxonomy" id="2591403"/>
    <lineage>
        <taxon>Viruses</taxon>
        <taxon>Duplodnaviria</taxon>
        <taxon>Heunggongvirae</taxon>
        <taxon>Uroviricota</taxon>
        <taxon>Caudoviricetes</taxon>
        <taxon>Moturavirus</taxon>
        <taxon>Moturavirus motura</taxon>
    </lineage>
</organism>
<dbReference type="RefSeq" id="YP_009903698.1">
    <property type="nucleotide sequence ID" value="NC_049849.1"/>
</dbReference>
<accession>A0A514CSQ7</accession>
<sequence>MAAEVRFLKSNNISTQKMMLEIHARQAGLMFNMPRRVLVVTTKPMVASWQERLQQMPIVTRVVTPYSFQALTAEAMADNLILIDMLYPDQLQRVFEKVAADNFSYGVYQA</sequence>
<evidence type="ECO:0000313" key="2">
    <source>
        <dbReference type="Proteomes" id="UP000320799"/>
    </source>
</evidence>
<dbReference type="Proteomes" id="UP000320799">
    <property type="component" value="Segment"/>
</dbReference>
<evidence type="ECO:0000313" key="1">
    <source>
        <dbReference type="EMBL" id="QDH83517.1"/>
    </source>
</evidence>
<keyword evidence="2" id="KW-1185">Reference proteome</keyword>
<dbReference type="GeneID" id="56135974"/>
<reference evidence="1 2" key="1">
    <citation type="submission" date="2019-06" db="EMBL/GenBank/DDBJ databases">
        <authorList>
            <person name="Kincaid V.D."/>
            <person name="Fuller A."/>
            <person name="Hodges K."/>
            <person name="Bansal M."/>
            <person name="Essig J."/>
            <person name="Johnson A."/>
        </authorList>
    </citation>
    <scope>NUCLEOTIDE SEQUENCE [LARGE SCALE GENOMIC DNA]</scope>
</reference>